<reference evidence="6 7" key="1">
    <citation type="submission" date="2016-10" db="EMBL/GenBank/DDBJ databases">
        <authorList>
            <person name="de Groot N.N."/>
        </authorList>
    </citation>
    <scope>NUCLEOTIDE SEQUENCE [LARGE SCALE GENOMIC DNA]</scope>
    <source>
        <strain evidence="6 7">MON 2.2</strain>
    </source>
</reference>
<dbReference type="PANTHER" id="PTHR30146">
    <property type="entry name" value="LACI-RELATED TRANSCRIPTIONAL REPRESSOR"/>
    <property type="match status" value="1"/>
</dbReference>
<dbReference type="AlphaFoldDB" id="A0A1G6YQX8"/>
<dbReference type="Gene3D" id="3.40.50.2300">
    <property type="match status" value="2"/>
</dbReference>
<dbReference type="Pfam" id="PF13377">
    <property type="entry name" value="Peripla_BP_3"/>
    <property type="match status" value="1"/>
</dbReference>
<dbReference type="PROSITE" id="PS50932">
    <property type="entry name" value="HTH_LACI_2"/>
    <property type="match status" value="1"/>
</dbReference>
<name>A0A1G6YQX8_9ACTN</name>
<dbReference type="CDD" id="cd06267">
    <property type="entry name" value="PBP1_LacI_sugar_binding-like"/>
    <property type="match status" value="1"/>
</dbReference>
<dbReference type="SUPFAM" id="SSF47413">
    <property type="entry name" value="lambda repressor-like DNA-binding domains"/>
    <property type="match status" value="1"/>
</dbReference>
<gene>
    <name evidence="6" type="ORF">SAMN04489747_2067</name>
</gene>
<protein>
    <submittedName>
        <fullName evidence="6">Transcriptional regulator, LacI family</fullName>
    </submittedName>
</protein>
<evidence type="ECO:0000256" key="4">
    <source>
        <dbReference type="SAM" id="MobiDB-lite"/>
    </source>
</evidence>
<evidence type="ECO:0000259" key="5">
    <source>
        <dbReference type="PROSITE" id="PS50932"/>
    </source>
</evidence>
<dbReference type="InterPro" id="IPR000843">
    <property type="entry name" value="HTH_LacI"/>
</dbReference>
<dbReference type="GO" id="GO:0003700">
    <property type="term" value="F:DNA-binding transcription factor activity"/>
    <property type="evidence" value="ECO:0007669"/>
    <property type="project" value="TreeGrafter"/>
</dbReference>
<dbReference type="CDD" id="cd01392">
    <property type="entry name" value="HTH_LacI"/>
    <property type="match status" value="1"/>
</dbReference>
<keyword evidence="7" id="KW-1185">Reference proteome</keyword>
<dbReference type="Pfam" id="PF00356">
    <property type="entry name" value="LacI"/>
    <property type="match status" value="1"/>
</dbReference>
<dbReference type="SMART" id="SM00354">
    <property type="entry name" value="HTH_LACI"/>
    <property type="match status" value="1"/>
</dbReference>
<dbReference type="PANTHER" id="PTHR30146:SF109">
    <property type="entry name" value="HTH-TYPE TRANSCRIPTIONAL REGULATOR GALS"/>
    <property type="match status" value="1"/>
</dbReference>
<accession>A0A1G6YQX8</accession>
<keyword evidence="2" id="KW-0238">DNA-binding</keyword>
<feature type="domain" description="HTH lacI-type" evidence="5">
    <location>
        <begin position="12"/>
        <end position="66"/>
    </location>
</feature>
<keyword evidence="1" id="KW-0805">Transcription regulation</keyword>
<sequence>MARRPPAAGRPVTRRDVARAAGVSDAVVSYTLSGRAPVAPATAARVMAAIEELGYQPNQTARALKSGSTQTLALITPHGTNPFFAEFAHAIEAAATERGFALYTTTSAGQADTVRKRMREFAARQVDGVLLIPDTPVDPVQLDSVGIPWVLLNASVAREGVLSFGVDLQQGAMVATRHLIEDGRVRIAYLGNTTPGDERLVGWRRALAEASLAPGPAITAAFERDSGQRGVDELLAGELRPDALFVASDMLGVAVLRRLHERGVSIPGDIAVVSFDGSWESAYTWPALTTVRQPIEEMARQAVTQLLQLGHGRTGAPPRAGSPEDPVEPQPLTLLPGELIVRESCGPHPGTG</sequence>
<dbReference type="Proteomes" id="UP000198546">
    <property type="component" value="Chromosome i"/>
</dbReference>
<dbReference type="Gene3D" id="1.10.260.40">
    <property type="entry name" value="lambda repressor-like DNA-binding domains"/>
    <property type="match status" value="1"/>
</dbReference>
<evidence type="ECO:0000313" key="7">
    <source>
        <dbReference type="Proteomes" id="UP000198546"/>
    </source>
</evidence>
<proteinExistence type="predicted"/>
<dbReference type="GO" id="GO:0000976">
    <property type="term" value="F:transcription cis-regulatory region binding"/>
    <property type="evidence" value="ECO:0007669"/>
    <property type="project" value="TreeGrafter"/>
</dbReference>
<feature type="region of interest" description="Disordered" evidence="4">
    <location>
        <begin position="311"/>
        <end position="352"/>
    </location>
</feature>
<dbReference type="SUPFAM" id="SSF53822">
    <property type="entry name" value="Periplasmic binding protein-like I"/>
    <property type="match status" value="1"/>
</dbReference>
<dbReference type="STRING" id="675864.SAMN04489747_2067"/>
<evidence type="ECO:0000313" key="6">
    <source>
        <dbReference type="EMBL" id="SDD92443.1"/>
    </source>
</evidence>
<organism evidence="6 7">
    <name type="scientific">Auraticoccus monumenti</name>
    <dbReference type="NCBI Taxonomy" id="675864"/>
    <lineage>
        <taxon>Bacteria</taxon>
        <taxon>Bacillati</taxon>
        <taxon>Actinomycetota</taxon>
        <taxon>Actinomycetes</taxon>
        <taxon>Propionibacteriales</taxon>
        <taxon>Propionibacteriaceae</taxon>
        <taxon>Auraticoccus</taxon>
    </lineage>
</organism>
<evidence type="ECO:0000256" key="1">
    <source>
        <dbReference type="ARBA" id="ARBA00023015"/>
    </source>
</evidence>
<dbReference type="InterPro" id="IPR010982">
    <property type="entry name" value="Lambda_DNA-bd_dom_sf"/>
</dbReference>
<evidence type="ECO:0000256" key="3">
    <source>
        <dbReference type="ARBA" id="ARBA00023163"/>
    </source>
</evidence>
<dbReference type="InterPro" id="IPR046335">
    <property type="entry name" value="LacI/GalR-like_sensor"/>
</dbReference>
<evidence type="ECO:0000256" key="2">
    <source>
        <dbReference type="ARBA" id="ARBA00023125"/>
    </source>
</evidence>
<keyword evidence="3" id="KW-0804">Transcription</keyword>
<dbReference type="EMBL" id="LT629688">
    <property type="protein sequence ID" value="SDD92443.1"/>
    <property type="molecule type" value="Genomic_DNA"/>
</dbReference>
<dbReference type="InterPro" id="IPR028082">
    <property type="entry name" value="Peripla_BP_I"/>
</dbReference>
<dbReference type="OrthoDB" id="3226810at2"/>